<name>A0A8X8AUV5_BRACI</name>
<reference evidence="4 5" key="1">
    <citation type="submission" date="2020-02" db="EMBL/GenBank/DDBJ databases">
        <authorList>
            <person name="Ma Q."/>
            <person name="Huang Y."/>
            <person name="Song X."/>
            <person name="Pei D."/>
        </authorList>
    </citation>
    <scope>NUCLEOTIDE SEQUENCE [LARGE SCALE GENOMIC DNA]</scope>
    <source>
        <strain evidence="4">Sxm20200214</strain>
        <tissue evidence="4">Leaf</tissue>
    </source>
</reference>
<feature type="domain" description="FAE" evidence="3">
    <location>
        <begin position="1"/>
        <end position="53"/>
    </location>
</feature>
<keyword evidence="1" id="KW-0012">Acyltransferase</keyword>
<comment type="caution">
    <text evidence="4">The sequence shown here is derived from an EMBL/GenBank/DDBJ whole genome shotgun (WGS) entry which is preliminary data.</text>
</comment>
<comment type="catalytic activity">
    <reaction evidence="2">
        <text>a very-long-chain acyl-CoA + malonyl-CoA + H(+) = a very-long-chain 3-oxoacyl-CoA + CO2 + CoA</text>
        <dbReference type="Rhea" id="RHEA:32727"/>
        <dbReference type="ChEBI" id="CHEBI:15378"/>
        <dbReference type="ChEBI" id="CHEBI:16526"/>
        <dbReference type="ChEBI" id="CHEBI:57287"/>
        <dbReference type="ChEBI" id="CHEBI:57384"/>
        <dbReference type="ChEBI" id="CHEBI:90725"/>
        <dbReference type="ChEBI" id="CHEBI:90736"/>
        <dbReference type="EC" id="2.3.1.199"/>
    </reaction>
</comment>
<evidence type="ECO:0000259" key="3">
    <source>
        <dbReference type="Pfam" id="PF08392"/>
    </source>
</evidence>
<dbReference type="Proteomes" id="UP000886595">
    <property type="component" value="Unassembled WGS sequence"/>
</dbReference>
<dbReference type="InterPro" id="IPR012392">
    <property type="entry name" value="3-ktacl-CoA_syn"/>
</dbReference>
<dbReference type="OrthoDB" id="1713975at2759"/>
<dbReference type="GO" id="GO:0016020">
    <property type="term" value="C:membrane"/>
    <property type="evidence" value="ECO:0007669"/>
    <property type="project" value="InterPro"/>
</dbReference>
<evidence type="ECO:0000256" key="2">
    <source>
        <dbReference type="ARBA" id="ARBA00047375"/>
    </source>
</evidence>
<dbReference type="InterPro" id="IPR013601">
    <property type="entry name" value="FAE1_typ3_polyketide_synth"/>
</dbReference>
<dbReference type="AlphaFoldDB" id="A0A8X8AUV5"/>
<dbReference type="EMBL" id="JAAMPC010000005">
    <property type="protein sequence ID" value="KAG2313090.1"/>
    <property type="molecule type" value="Genomic_DNA"/>
</dbReference>
<evidence type="ECO:0000313" key="4">
    <source>
        <dbReference type="EMBL" id="KAG2313090.1"/>
    </source>
</evidence>
<protein>
    <recommendedName>
        <fullName evidence="3">FAE domain-containing protein</fullName>
    </recommendedName>
</protein>
<keyword evidence="5" id="KW-1185">Reference proteome</keyword>
<dbReference type="GO" id="GO:0006633">
    <property type="term" value="P:fatty acid biosynthetic process"/>
    <property type="evidence" value="ECO:0007669"/>
    <property type="project" value="InterPro"/>
</dbReference>
<organism evidence="4 5">
    <name type="scientific">Brassica carinata</name>
    <name type="common">Ethiopian mustard</name>
    <name type="synonym">Abyssinian cabbage</name>
    <dbReference type="NCBI Taxonomy" id="52824"/>
    <lineage>
        <taxon>Eukaryota</taxon>
        <taxon>Viridiplantae</taxon>
        <taxon>Streptophyta</taxon>
        <taxon>Embryophyta</taxon>
        <taxon>Tracheophyta</taxon>
        <taxon>Spermatophyta</taxon>
        <taxon>Magnoliopsida</taxon>
        <taxon>eudicotyledons</taxon>
        <taxon>Gunneridae</taxon>
        <taxon>Pentapetalae</taxon>
        <taxon>rosids</taxon>
        <taxon>malvids</taxon>
        <taxon>Brassicales</taxon>
        <taxon>Brassicaceae</taxon>
        <taxon>Brassiceae</taxon>
        <taxon>Brassica</taxon>
    </lineage>
</organism>
<evidence type="ECO:0000313" key="5">
    <source>
        <dbReference type="Proteomes" id="UP000886595"/>
    </source>
</evidence>
<accession>A0A8X8AUV5</accession>
<keyword evidence="1" id="KW-0808">Transferase</keyword>
<dbReference type="Pfam" id="PF08392">
    <property type="entry name" value="FAE1_CUT1_RppA"/>
    <property type="match status" value="1"/>
</dbReference>
<gene>
    <name evidence="4" type="ORF">Bca52824_024647</name>
</gene>
<dbReference type="GO" id="GO:0009922">
    <property type="term" value="F:fatty acid elongase activity"/>
    <property type="evidence" value="ECO:0007669"/>
    <property type="project" value="UniProtKB-EC"/>
</dbReference>
<evidence type="ECO:0000256" key="1">
    <source>
        <dbReference type="ARBA" id="ARBA00023315"/>
    </source>
</evidence>
<sequence>MQQIDKEGHVGVALSKQFVKVASKALKINVVELGPWVLPYSEQLRYVISFVKRIWGMQKEVLYTPNFKKAFEHFCLHAGGWAII</sequence>
<proteinExistence type="predicted"/>
<dbReference type="PANTHER" id="PTHR31561">
    <property type="entry name" value="3-KETOACYL-COA SYNTHASE"/>
    <property type="match status" value="1"/>
</dbReference>